<proteinExistence type="predicted"/>
<keyword evidence="2" id="KW-1185">Reference proteome</keyword>
<reference evidence="1 2" key="1">
    <citation type="submission" date="2024-04" db="EMBL/GenBank/DDBJ databases">
        <title>whole genome sequencing of Lutimonas vermicola strain IMCC1616.</title>
        <authorList>
            <person name="Bae S.S."/>
        </authorList>
    </citation>
    <scope>NUCLEOTIDE SEQUENCE [LARGE SCALE GENOMIC DNA]</scope>
    <source>
        <strain evidence="1 2">IMCC1616</strain>
    </source>
</reference>
<organism evidence="1 2">
    <name type="scientific">Lutimonas vermicola</name>
    <dbReference type="NCBI Taxonomy" id="414288"/>
    <lineage>
        <taxon>Bacteria</taxon>
        <taxon>Pseudomonadati</taxon>
        <taxon>Bacteroidota</taxon>
        <taxon>Flavobacteriia</taxon>
        <taxon>Flavobacteriales</taxon>
        <taxon>Flavobacteriaceae</taxon>
        <taxon>Lutimonas</taxon>
    </lineage>
</organism>
<gene>
    <name evidence="1" type="ORF">AABB81_05805</name>
</gene>
<evidence type="ECO:0000313" key="2">
    <source>
        <dbReference type="Proteomes" id="UP001474120"/>
    </source>
</evidence>
<sequence>MKRFLVLLLLFNGVLAMGQSHPKGLKIKEFVIQSDTLRIDSLSINPGFLEMYGAQGIEIEPENYQVDYAGARLWFLDQEKWNGKKIVVHYLPFPDFMTRNYGVFDRSLIVSQATDESQLYSSLANSGLKKNKPFDGLYTSGSLSRGVTIGSNQDAVVNSNFNLQIEGKLSDKVGIRASITDNEIPLQSGGFTQRLDEFDRVFIELYADNWSLTAGDIDLGNTDSYLMRFNKKISGVLLKGHLDKAAGQTDFFASGALVRGKFQSFKFNGVEGNQGPYKILGSENQQFIIMISGSERVYANGVLLRRGENFDYTIDYNTGEVTFTTLYTVSANLRFTVEYQLSERNYTRFLTYDGVSFKSDKLKVGVRYFNETDAKNSPVDQNLSDEQKQILAEAGNDKSKMIAPSEVEVAYSENRILYRKTIIGGNEVFEYSNDSNQSLYQVNFSYAGENNGDYMLETTLAAGRVYRYVPEVNNQKQGSYLPVVQLVAPEKLQILNIEANYAPGERTLIETELALSDKDQNLFSSIDNENNKGIAAKLGWRQNIVNKKWKLNSDLNYEYFSENFSSVERIRNVEFSRDWNILTDNSSLSRKQQYVLAGLDFKNDSTGVIRYQYENLILGDTYTGDKHNLLTDLDFGGTQLFVNGSSMQNENGFEENSFNRMYSGITQQISNFWIGAKYNYEKNIRRNKETDDLDMLSHRFSEIEGLVGIGDSTKVFTEIGYNYRETDSLQGSVLGLVNKASTYFLKSKLVQNQNTDLALFVNYRTVNNVNTSDESSLNARISYRQRIFGDFISLQTLYETRSGSLPQQEFSYVEVEPGKGFYEWIDFNANGIQELDEFVVAKFQDKAIYVRVLLPSISFIKTNQNKWSQSLNLNASAWRNKDGFKKILSHFANQTYFLIDVKTKRNQDDFNLNPFVSDDENLLGLDQNFKNSFFFNRGLQRFSFVYSFLNFRKKTVFSFGDQDVTLRTHQFQFTHKLGKFWLLDLGAGINENISSSNSYANRNYDLDNVNLHPKISYLYNQNTRLEFSYIFKNKENRILNEETLQMHVIGTNFQYASKQSFSVNANANLYFNEFVGDTNSPVAYQMLEGLQPGTNLTWLLGLQKRLTSFLDLNLNYFGRKSEDSKTIHTGNVQLRATF</sequence>
<accession>A0ABU9KYX8</accession>
<dbReference type="RefSeq" id="WP_342159225.1">
    <property type="nucleotide sequence ID" value="NZ_JBCDNA010000001.1"/>
</dbReference>
<dbReference type="Proteomes" id="UP001474120">
    <property type="component" value="Unassembled WGS sequence"/>
</dbReference>
<name>A0ABU9KYX8_9FLAO</name>
<evidence type="ECO:0000313" key="1">
    <source>
        <dbReference type="EMBL" id="MEL4455402.1"/>
    </source>
</evidence>
<protein>
    <submittedName>
        <fullName evidence="1">Uncharacterized protein</fullName>
    </submittedName>
</protein>
<dbReference type="EMBL" id="JBCDNA010000001">
    <property type="protein sequence ID" value="MEL4455402.1"/>
    <property type="molecule type" value="Genomic_DNA"/>
</dbReference>
<comment type="caution">
    <text evidence="1">The sequence shown here is derived from an EMBL/GenBank/DDBJ whole genome shotgun (WGS) entry which is preliminary data.</text>
</comment>